<dbReference type="GeneID" id="27138713"/>
<sequence length="109" mass="12106">MFQRRYSLSRREGGDGDNTLNPGEVVELTLPFRQPIPANTDVYADFRSPCHRTPILSLRTSEMIELSGQLTGFTAAPFVPHWWEDTTSHIRDSTGHAGMIEGNYAASPG</sequence>
<proteinExistence type="predicted"/>
<reference evidence="2 3" key="1">
    <citation type="submission" date="2016-01" db="EMBL/GenBank/DDBJ databases">
        <authorList>
            <person name="Manzoor S."/>
        </authorList>
    </citation>
    <scope>NUCLEOTIDE SEQUENCE [LARGE SCALE GENOMIC DNA]</scope>
    <source>
        <strain evidence="2">Methanoculleus sp MAB1</strain>
    </source>
</reference>
<dbReference type="AlphaFoldDB" id="A0A0X8XY79"/>
<evidence type="ECO:0000256" key="1">
    <source>
        <dbReference type="SAM" id="MobiDB-lite"/>
    </source>
</evidence>
<dbReference type="EMBL" id="LT158599">
    <property type="protein sequence ID" value="CVK34527.1"/>
    <property type="molecule type" value="Genomic_DNA"/>
</dbReference>
<gene>
    <name evidence="2" type="ORF">MMAB1_3314</name>
</gene>
<feature type="region of interest" description="Disordered" evidence="1">
    <location>
        <begin position="1"/>
        <end position="22"/>
    </location>
</feature>
<evidence type="ECO:0000313" key="3">
    <source>
        <dbReference type="Proteomes" id="UP000069850"/>
    </source>
</evidence>
<dbReference type="RefSeq" id="WP_014868360.1">
    <property type="nucleotide sequence ID" value="NZ_JBMHJL010000009.1"/>
</dbReference>
<dbReference type="Proteomes" id="UP000069850">
    <property type="component" value="Chromosome 1"/>
</dbReference>
<name>A0A0X8XY79_9EURY</name>
<accession>A0A0X8XY79</accession>
<evidence type="ECO:0000313" key="2">
    <source>
        <dbReference type="EMBL" id="CVK34527.1"/>
    </source>
</evidence>
<dbReference type="KEGG" id="mema:MMAB1_3314"/>
<organism evidence="2 3">
    <name type="scientific">Methanoculleus bourgensis</name>
    <dbReference type="NCBI Taxonomy" id="83986"/>
    <lineage>
        <taxon>Archaea</taxon>
        <taxon>Methanobacteriati</taxon>
        <taxon>Methanobacteriota</taxon>
        <taxon>Stenosarchaea group</taxon>
        <taxon>Methanomicrobia</taxon>
        <taxon>Methanomicrobiales</taxon>
        <taxon>Methanomicrobiaceae</taxon>
        <taxon>Methanoculleus</taxon>
    </lineage>
</organism>
<protein>
    <submittedName>
        <fullName evidence="2">Uncharacterized protein</fullName>
    </submittedName>
</protein>
<dbReference type="GeneID" id="13354516"/>